<dbReference type="Pfam" id="PF07690">
    <property type="entry name" value="MFS_1"/>
    <property type="match status" value="1"/>
</dbReference>
<dbReference type="InterPro" id="IPR020846">
    <property type="entry name" value="MFS_dom"/>
</dbReference>
<feature type="transmembrane region" description="Helical" evidence="4">
    <location>
        <begin position="368"/>
        <end position="391"/>
    </location>
</feature>
<name>A0A318QCH2_9PROT</name>
<dbReference type="GO" id="GO:0022857">
    <property type="term" value="F:transmembrane transporter activity"/>
    <property type="evidence" value="ECO:0007669"/>
    <property type="project" value="InterPro"/>
</dbReference>
<evidence type="ECO:0000256" key="2">
    <source>
        <dbReference type="ARBA" id="ARBA00022989"/>
    </source>
</evidence>
<evidence type="ECO:0000259" key="5">
    <source>
        <dbReference type="PROSITE" id="PS50850"/>
    </source>
</evidence>
<dbReference type="InterPro" id="IPR011701">
    <property type="entry name" value="MFS"/>
</dbReference>
<keyword evidence="1 4" id="KW-0812">Transmembrane</keyword>
<evidence type="ECO:0000256" key="1">
    <source>
        <dbReference type="ARBA" id="ARBA00022692"/>
    </source>
</evidence>
<evidence type="ECO:0000313" key="6">
    <source>
        <dbReference type="EMBL" id="PYD75098.1"/>
    </source>
</evidence>
<dbReference type="CDD" id="cd17324">
    <property type="entry name" value="MFS_NepI_like"/>
    <property type="match status" value="1"/>
</dbReference>
<feature type="transmembrane region" description="Helical" evidence="4">
    <location>
        <begin position="49"/>
        <end position="67"/>
    </location>
</feature>
<protein>
    <submittedName>
        <fullName evidence="6">MFS transporter</fullName>
    </submittedName>
</protein>
<dbReference type="PANTHER" id="PTHR42910">
    <property type="entry name" value="TRANSPORTER SCO4007-RELATED"/>
    <property type="match status" value="1"/>
</dbReference>
<dbReference type="AlphaFoldDB" id="A0A318QCH2"/>
<comment type="caution">
    <text evidence="6">The sequence shown here is derived from an EMBL/GenBank/DDBJ whole genome shotgun (WGS) entry which is preliminary data.</text>
</comment>
<feature type="transmembrane region" description="Helical" evidence="4">
    <location>
        <begin position="218"/>
        <end position="239"/>
    </location>
</feature>
<keyword evidence="3 4" id="KW-0472">Membrane</keyword>
<dbReference type="SUPFAM" id="SSF103473">
    <property type="entry name" value="MFS general substrate transporter"/>
    <property type="match status" value="1"/>
</dbReference>
<dbReference type="InterPro" id="IPR036259">
    <property type="entry name" value="MFS_trans_sf"/>
</dbReference>
<dbReference type="PROSITE" id="PS50850">
    <property type="entry name" value="MFS"/>
    <property type="match status" value="1"/>
</dbReference>
<gene>
    <name evidence="6" type="ORF">CFR71_11195</name>
</gene>
<organism evidence="6 7">
    <name type="scientific">Novacetimonas pomaceti</name>
    <dbReference type="NCBI Taxonomy" id="2021998"/>
    <lineage>
        <taxon>Bacteria</taxon>
        <taxon>Pseudomonadati</taxon>
        <taxon>Pseudomonadota</taxon>
        <taxon>Alphaproteobacteria</taxon>
        <taxon>Acetobacterales</taxon>
        <taxon>Acetobacteraceae</taxon>
        <taxon>Novacetimonas</taxon>
    </lineage>
</organism>
<dbReference type="EMBL" id="NOXG01000015">
    <property type="protein sequence ID" value="PYD75098.1"/>
    <property type="molecule type" value="Genomic_DNA"/>
</dbReference>
<accession>A0A318QCH2</accession>
<feature type="transmembrane region" description="Helical" evidence="4">
    <location>
        <begin position="136"/>
        <end position="154"/>
    </location>
</feature>
<evidence type="ECO:0000256" key="3">
    <source>
        <dbReference type="ARBA" id="ARBA00023136"/>
    </source>
</evidence>
<feature type="transmembrane region" description="Helical" evidence="4">
    <location>
        <begin position="341"/>
        <end position="362"/>
    </location>
</feature>
<dbReference type="Gene3D" id="1.20.1250.20">
    <property type="entry name" value="MFS general substrate transporter like domains"/>
    <property type="match status" value="1"/>
</dbReference>
<dbReference type="Proteomes" id="UP000247609">
    <property type="component" value="Unassembled WGS sequence"/>
</dbReference>
<sequence>MPARDPFRLSPTMTGIFATVCGLTVANIYYAQALIGPITHDLAISPEWAGIIVTLTQLGYGAGLFLIVPLSDRSDNRRLILLTMGGLVLSLAGAALSPSVALFMLCSVAVGLCSVGSQILLPLATHFVPPAQRGRVIGNIMGGLITGIMFSRPLANAIAAAFGWRAVFWISTVTMAMTCGVLWRVLPDYMPEHRMRYRTLLWSIGHLLVEYAPLRRRIAYHGILFAVFNMFWTAAPLMLHARFGLGQSGIALFALAGAGGALAAPLAGRLADAGHTRVATWGAMGIVGLASLASGWAVNGDWLVLLAVMAILLDAGVQTNQIVSQRVIYSLDDRARGRLNAAYMTAVFLCGAAGSSGGAALYSIRGWWGFALVAALLCLAALMLFAAEILLGHEKPIPLKTATKP</sequence>
<evidence type="ECO:0000313" key="7">
    <source>
        <dbReference type="Proteomes" id="UP000247609"/>
    </source>
</evidence>
<evidence type="ECO:0000256" key="4">
    <source>
        <dbReference type="SAM" id="Phobius"/>
    </source>
</evidence>
<keyword evidence="2 4" id="KW-1133">Transmembrane helix</keyword>
<feature type="domain" description="Major facilitator superfamily (MFS) profile" evidence="5">
    <location>
        <begin position="10"/>
        <end position="392"/>
    </location>
</feature>
<dbReference type="PANTHER" id="PTHR42910:SF1">
    <property type="entry name" value="MAJOR FACILITATOR SUPERFAMILY (MFS) PROFILE DOMAIN-CONTAINING PROTEIN"/>
    <property type="match status" value="1"/>
</dbReference>
<reference evidence="6 7" key="1">
    <citation type="submission" date="2017-07" db="EMBL/GenBank/DDBJ databases">
        <title>A draft genome sequence of Komagataeibacter sp. T5K1.</title>
        <authorList>
            <person name="Skraban J."/>
            <person name="Cleenwerck I."/>
            <person name="Vandamme P."/>
            <person name="Trcek J."/>
        </authorList>
    </citation>
    <scope>NUCLEOTIDE SEQUENCE [LARGE SCALE GENOMIC DNA]</scope>
    <source>
        <strain evidence="6 7">T5K1</strain>
    </source>
</reference>
<feature type="transmembrane region" description="Helical" evidence="4">
    <location>
        <begin position="166"/>
        <end position="186"/>
    </location>
</feature>
<feature type="transmembrane region" description="Helical" evidence="4">
    <location>
        <begin position="79"/>
        <end position="96"/>
    </location>
</feature>
<proteinExistence type="predicted"/>
<feature type="transmembrane region" description="Helical" evidence="4">
    <location>
        <begin position="102"/>
        <end position="124"/>
    </location>
</feature>
<feature type="transmembrane region" description="Helical" evidence="4">
    <location>
        <begin position="245"/>
        <end position="266"/>
    </location>
</feature>
<feature type="transmembrane region" description="Helical" evidence="4">
    <location>
        <begin position="278"/>
        <end position="296"/>
    </location>
</feature>